<keyword evidence="2" id="KW-1185">Reference proteome</keyword>
<comment type="caution">
    <text evidence="1">The sequence shown here is derived from an EMBL/GenBank/DDBJ whole genome shotgun (WGS) entry which is preliminary data.</text>
</comment>
<accession>A0ABQ5CED3</accession>
<proteinExistence type="predicted"/>
<gene>
    <name evidence="1" type="ORF">Tco_0894374</name>
</gene>
<name>A0ABQ5CED3_9ASTR</name>
<evidence type="ECO:0000313" key="1">
    <source>
        <dbReference type="EMBL" id="GJT24437.1"/>
    </source>
</evidence>
<dbReference type="Proteomes" id="UP001151760">
    <property type="component" value="Unassembled WGS sequence"/>
</dbReference>
<sequence>MTELISEKYIEKAQTESHLSITCNDINIELSKEFLEELQVNAYHGWIDEDVINHVAMVLKMIDLIYIPGVDSHQLRMKIFPLSLADEAKQWWISEGEGKITIWEELIENFFCKFYPELYDGEEEMLDEGDNWGLIHSNSYRE</sequence>
<reference evidence="1" key="1">
    <citation type="journal article" date="2022" name="Int. J. Mol. Sci.">
        <title>Draft Genome of Tanacetum Coccineum: Genomic Comparison of Closely Related Tanacetum-Family Plants.</title>
        <authorList>
            <person name="Yamashiro T."/>
            <person name="Shiraishi A."/>
            <person name="Nakayama K."/>
            <person name="Satake H."/>
        </authorList>
    </citation>
    <scope>NUCLEOTIDE SEQUENCE</scope>
</reference>
<organism evidence="1 2">
    <name type="scientific">Tanacetum coccineum</name>
    <dbReference type="NCBI Taxonomy" id="301880"/>
    <lineage>
        <taxon>Eukaryota</taxon>
        <taxon>Viridiplantae</taxon>
        <taxon>Streptophyta</taxon>
        <taxon>Embryophyta</taxon>
        <taxon>Tracheophyta</taxon>
        <taxon>Spermatophyta</taxon>
        <taxon>Magnoliopsida</taxon>
        <taxon>eudicotyledons</taxon>
        <taxon>Gunneridae</taxon>
        <taxon>Pentapetalae</taxon>
        <taxon>asterids</taxon>
        <taxon>campanulids</taxon>
        <taxon>Asterales</taxon>
        <taxon>Asteraceae</taxon>
        <taxon>Asteroideae</taxon>
        <taxon>Anthemideae</taxon>
        <taxon>Anthemidinae</taxon>
        <taxon>Tanacetum</taxon>
    </lineage>
</organism>
<dbReference type="EMBL" id="BQNB010014136">
    <property type="protein sequence ID" value="GJT24437.1"/>
    <property type="molecule type" value="Genomic_DNA"/>
</dbReference>
<evidence type="ECO:0008006" key="3">
    <source>
        <dbReference type="Google" id="ProtNLM"/>
    </source>
</evidence>
<protein>
    <recommendedName>
        <fullName evidence="3">Retrotransposon gag domain-containing protein</fullName>
    </recommendedName>
</protein>
<reference evidence="1" key="2">
    <citation type="submission" date="2022-01" db="EMBL/GenBank/DDBJ databases">
        <authorList>
            <person name="Yamashiro T."/>
            <person name="Shiraishi A."/>
            <person name="Satake H."/>
            <person name="Nakayama K."/>
        </authorList>
    </citation>
    <scope>NUCLEOTIDE SEQUENCE</scope>
</reference>
<evidence type="ECO:0000313" key="2">
    <source>
        <dbReference type="Proteomes" id="UP001151760"/>
    </source>
</evidence>